<keyword evidence="2" id="KW-1185">Reference proteome</keyword>
<protein>
    <submittedName>
        <fullName evidence="1">Uncharacterized protein</fullName>
    </submittedName>
</protein>
<sequence>MISFACCLPAPITLEQMELELQQALQNQDNKDKDKDSAATLKDVADVGAQHSDQGARKLRHIYGGPWSQSFNYFPRPPCNDYYYYYYWW</sequence>
<reference evidence="1 2" key="1">
    <citation type="journal article" date="2019" name="J. Hered.">
        <title>An Improved Genome Assembly for Drosophila navojoa, the Basal Species in the mojavensis Cluster.</title>
        <authorList>
            <person name="Vanderlinde T."/>
            <person name="Dupim E.G."/>
            <person name="Nazario-Yepiz N.O."/>
            <person name="Carvalho A.B."/>
        </authorList>
    </citation>
    <scope>NUCLEOTIDE SEQUENCE [LARGE SCALE GENOMIC DNA]</scope>
    <source>
        <strain evidence="1">Navoj_Jal97</strain>
        <tissue evidence="1">Whole organism</tissue>
    </source>
</reference>
<dbReference type="AlphaFoldDB" id="A0A484BRF9"/>
<dbReference type="OMA" id="PPCNDYY"/>
<dbReference type="Proteomes" id="UP000295192">
    <property type="component" value="Unassembled WGS sequence"/>
</dbReference>
<evidence type="ECO:0000313" key="2">
    <source>
        <dbReference type="Proteomes" id="UP000295192"/>
    </source>
</evidence>
<accession>A0A484BRF9</accession>
<proteinExistence type="predicted"/>
<name>A0A484BRF9_DRONA</name>
<dbReference type="EMBL" id="LSRL02000013">
    <property type="protein sequence ID" value="TDG50792.1"/>
    <property type="molecule type" value="Genomic_DNA"/>
</dbReference>
<comment type="caution">
    <text evidence="1">The sequence shown here is derived from an EMBL/GenBank/DDBJ whole genome shotgun (WGS) entry which is preliminary data.</text>
</comment>
<organism evidence="1 2">
    <name type="scientific">Drosophila navojoa</name>
    <name type="common">Fruit fly</name>
    <dbReference type="NCBI Taxonomy" id="7232"/>
    <lineage>
        <taxon>Eukaryota</taxon>
        <taxon>Metazoa</taxon>
        <taxon>Ecdysozoa</taxon>
        <taxon>Arthropoda</taxon>
        <taxon>Hexapoda</taxon>
        <taxon>Insecta</taxon>
        <taxon>Pterygota</taxon>
        <taxon>Neoptera</taxon>
        <taxon>Endopterygota</taxon>
        <taxon>Diptera</taxon>
        <taxon>Brachycera</taxon>
        <taxon>Muscomorpha</taxon>
        <taxon>Ephydroidea</taxon>
        <taxon>Drosophilidae</taxon>
        <taxon>Drosophila</taxon>
    </lineage>
</organism>
<evidence type="ECO:0000313" key="1">
    <source>
        <dbReference type="EMBL" id="TDG50792.1"/>
    </source>
</evidence>
<gene>
    <name evidence="1" type="ORF">AWZ03_002781</name>
</gene>